<dbReference type="Gene3D" id="1.25.40.10">
    <property type="entry name" value="Tetratricopeptide repeat domain"/>
    <property type="match status" value="2"/>
</dbReference>
<dbReference type="EMBL" id="AP023418">
    <property type="protein sequence ID" value="BCK80535.1"/>
    <property type="molecule type" value="Genomic_DNA"/>
</dbReference>
<name>A0A810Q237_9FIRM</name>
<dbReference type="InterPro" id="IPR011990">
    <property type="entry name" value="TPR-like_helical_dom_sf"/>
</dbReference>
<evidence type="ECO:0000259" key="1">
    <source>
        <dbReference type="PROSITE" id="PS50943"/>
    </source>
</evidence>
<sequence length="371" mass="42329">MRGGDIAGLLIRQARLQRDWSQEGLCRGICAPSYLSKIEQGKAAPSPEVTELLLHRLGLVWTPEPEGLAPCWKALLSGSPNFDSLYEQLVQPRREILAFSPLAADALLLDAFYADEMRPLPVEWEPFLSTRQLALQRGLQGRWEEAVRLEPLPLLAAHYGEFLYAEGEYTAAIEVLRDAYRSASDAGYPHLMLSCRLWMGNCYSDLGRMEEMLTHYSVAERLAEALRDTGSLSALRYNVASTQLELGQPEKALPYFASLPRPGFLDLHKLAICHEQLGHREQALTAVQQAEPMASGEMEQRMLALVRYRLEHPDYLHDDTYGTQLLDCFQRLRDTYPMGFTRFHLPWVLAWYKANRQYRQACRLLEEFPAK</sequence>
<evidence type="ECO:0000313" key="2">
    <source>
        <dbReference type="EMBL" id="BCK80535.1"/>
    </source>
</evidence>
<protein>
    <recommendedName>
        <fullName evidence="1">HTH cro/C1-type domain-containing protein</fullName>
    </recommendedName>
</protein>
<dbReference type="SUPFAM" id="SSF48452">
    <property type="entry name" value="TPR-like"/>
    <property type="match status" value="1"/>
</dbReference>
<dbReference type="InterPro" id="IPR001387">
    <property type="entry name" value="Cro/C1-type_HTH"/>
</dbReference>
<dbReference type="InterPro" id="IPR010982">
    <property type="entry name" value="Lambda_DNA-bd_dom_sf"/>
</dbReference>
<keyword evidence="3" id="KW-1185">Reference proteome</keyword>
<accession>A0A810Q237</accession>
<dbReference type="KEGG" id="vcop:MM50RIKEN_02980"/>
<dbReference type="SMART" id="SM00530">
    <property type="entry name" value="HTH_XRE"/>
    <property type="match status" value="1"/>
</dbReference>
<proteinExistence type="predicted"/>
<reference evidence="2" key="1">
    <citation type="submission" date="2020-09" db="EMBL/GenBank/DDBJ databases">
        <title>New species isolated from human feces.</title>
        <authorList>
            <person name="Kitahara M."/>
            <person name="Shigeno Y."/>
            <person name="Shime M."/>
            <person name="Matsumoto Y."/>
            <person name="Nakamura S."/>
            <person name="Motooka D."/>
            <person name="Fukuoka S."/>
            <person name="Nishikawa H."/>
            <person name="Benno Y."/>
        </authorList>
    </citation>
    <scope>NUCLEOTIDE SEQUENCE</scope>
    <source>
        <strain evidence="2">MM50</strain>
    </source>
</reference>
<gene>
    <name evidence="2" type="ORF">MM50RIKEN_02980</name>
</gene>
<evidence type="ECO:0000313" key="3">
    <source>
        <dbReference type="Proteomes" id="UP000681035"/>
    </source>
</evidence>
<feature type="domain" description="HTH cro/C1-type" evidence="1">
    <location>
        <begin position="11"/>
        <end position="68"/>
    </location>
</feature>
<dbReference type="CDD" id="cd00093">
    <property type="entry name" value="HTH_XRE"/>
    <property type="match status" value="1"/>
</dbReference>
<dbReference type="Pfam" id="PF01381">
    <property type="entry name" value="HTH_3"/>
    <property type="match status" value="1"/>
</dbReference>
<dbReference type="GO" id="GO:0003677">
    <property type="term" value="F:DNA binding"/>
    <property type="evidence" value="ECO:0007669"/>
    <property type="project" value="InterPro"/>
</dbReference>
<dbReference type="AlphaFoldDB" id="A0A810Q237"/>
<dbReference type="PROSITE" id="PS50943">
    <property type="entry name" value="HTH_CROC1"/>
    <property type="match status" value="1"/>
</dbReference>
<dbReference type="Proteomes" id="UP000681035">
    <property type="component" value="Chromosome"/>
</dbReference>
<organism evidence="2 3">
    <name type="scientific">Vescimonas coprocola</name>
    <dbReference type="NCBI Taxonomy" id="2714355"/>
    <lineage>
        <taxon>Bacteria</taxon>
        <taxon>Bacillati</taxon>
        <taxon>Bacillota</taxon>
        <taxon>Clostridia</taxon>
        <taxon>Eubacteriales</taxon>
        <taxon>Oscillospiraceae</taxon>
        <taxon>Vescimonas</taxon>
    </lineage>
</organism>
<dbReference type="RefSeq" id="WP_213541473.1">
    <property type="nucleotide sequence ID" value="NZ_AP023418.1"/>
</dbReference>
<dbReference type="SUPFAM" id="SSF47413">
    <property type="entry name" value="lambda repressor-like DNA-binding domains"/>
    <property type="match status" value="1"/>
</dbReference>